<dbReference type="EMBL" id="LLZG01000153">
    <property type="protein sequence ID" value="KUL35455.1"/>
    <property type="molecule type" value="Genomic_DNA"/>
</dbReference>
<name>A0A0X3USK0_9ACTN</name>
<gene>
    <name evidence="2" type="ORF">ADL12_19910</name>
</gene>
<evidence type="ECO:0000256" key="1">
    <source>
        <dbReference type="SAM" id="MobiDB-lite"/>
    </source>
</evidence>
<reference evidence="3" key="1">
    <citation type="submission" date="2015-10" db="EMBL/GenBank/DDBJ databases">
        <authorList>
            <person name="Ju K.-S."/>
            <person name="Doroghazi J.R."/>
            <person name="Metcalf W.W."/>
        </authorList>
    </citation>
    <scope>NUCLEOTIDE SEQUENCE [LARGE SCALE GENOMIC DNA]</scope>
    <source>
        <strain evidence="3">NRRL 3151</strain>
    </source>
</reference>
<evidence type="ECO:0000313" key="3">
    <source>
        <dbReference type="Proteomes" id="UP000053923"/>
    </source>
</evidence>
<accession>A0A0X3USK0</accession>
<sequence>MTGRAYAIGLLPVATPLGVETPLRPAPVGVPPRPSRRWGRSCSEVGSGASENTRLLLDALTTGGTLEQYALVDVSFSALVRAVTGFETDPALPPSGTGPRLIAVLGSLVGNLDSAQRAAFYTTLCGQLDHNDALLLDADFDTPAFTHHAVWNTYEERVEMRLRSRVRRVRGAPVVDRPGAALRSSTRHSRLMQGGNVRSPSRVPSPSPRAIEPRRPPRPAP</sequence>
<keyword evidence="3" id="KW-1185">Reference proteome</keyword>
<organism evidence="2 3">
    <name type="scientific">Streptomyces regalis</name>
    <dbReference type="NCBI Taxonomy" id="68262"/>
    <lineage>
        <taxon>Bacteria</taxon>
        <taxon>Bacillati</taxon>
        <taxon>Actinomycetota</taxon>
        <taxon>Actinomycetes</taxon>
        <taxon>Kitasatosporales</taxon>
        <taxon>Streptomycetaceae</taxon>
        <taxon>Streptomyces</taxon>
    </lineage>
</organism>
<dbReference type="Proteomes" id="UP000053923">
    <property type="component" value="Unassembled WGS sequence"/>
</dbReference>
<dbReference type="AlphaFoldDB" id="A0A0X3USK0"/>
<protein>
    <submittedName>
        <fullName evidence="2">Uncharacterized protein</fullName>
    </submittedName>
</protein>
<evidence type="ECO:0000313" key="2">
    <source>
        <dbReference type="EMBL" id="KUL35455.1"/>
    </source>
</evidence>
<feature type="compositionally biased region" description="Low complexity" evidence="1">
    <location>
        <begin position="197"/>
        <end position="210"/>
    </location>
</feature>
<dbReference type="RefSeq" id="WP_062704024.1">
    <property type="nucleotide sequence ID" value="NZ_LLZG01000153.1"/>
</dbReference>
<dbReference type="InterPro" id="IPR029063">
    <property type="entry name" value="SAM-dependent_MTases_sf"/>
</dbReference>
<feature type="region of interest" description="Disordered" evidence="1">
    <location>
        <begin position="21"/>
        <end position="47"/>
    </location>
</feature>
<dbReference type="Gene3D" id="3.40.50.150">
    <property type="entry name" value="Vaccinia Virus protein VP39"/>
    <property type="match status" value="2"/>
</dbReference>
<feature type="compositionally biased region" description="Pro residues" evidence="1">
    <location>
        <begin position="24"/>
        <end position="33"/>
    </location>
</feature>
<feature type="region of interest" description="Disordered" evidence="1">
    <location>
        <begin position="177"/>
        <end position="221"/>
    </location>
</feature>
<proteinExistence type="predicted"/>
<comment type="caution">
    <text evidence="2">The sequence shown here is derived from an EMBL/GenBank/DDBJ whole genome shotgun (WGS) entry which is preliminary data.</text>
</comment>